<dbReference type="Gene3D" id="3.40.1440.10">
    <property type="entry name" value="GIY-YIG endonuclease"/>
    <property type="match status" value="1"/>
</dbReference>
<keyword evidence="3 13" id="KW-0227">DNA damage</keyword>
<comment type="subcellular location">
    <subcellularLocation>
        <location evidence="1 13">Cytoplasm</location>
    </subcellularLocation>
</comment>
<sequence>MSESFDASAFLKTVTSQPGVYRMYDAGNTVIYVGKAKDLKKRLASYFRSNVASRKTEALVKSIKHIDVTITHTETEALLLEHNYIKLYQPRYNVLLRDDKSYPMIFLSGDAHPRLTVHRGAKHAKGEYFGPFPNGNAVRETLILLQKLFPVRQCENSVYRNRSRPCLQYQIGRCLGPCVSGLVSEEDYQQQVDYVRLFLSGKDQQVLNQLILRMESASRDLHFEDAARIRDQIQAVRRVTEKQFVSGDGEDLDVISVAFDAGMACVYVLFIRQGKVLGSRSYFPKVPGGTELGEVVQTFVGQFYLQGSLGRTLPTEILLDFTLPDKELLTESLTTVAGRKVQIQTKPRGDRARYLKLARTNAATALVTKLSQQSTIHQRLAALANVLQLPEIHRMECFDISHTMGEQTVASCVVFDANGPLRSEYRRYNISGITPGDDYAAMAQVLRRRYGKALDDSKIPDVIVIDGGKGQLGQAQAVFDSLQVSWDKNKPLLLGVAKGSDRKAGLETLFFEATGEGVALPADSPALHVIQHIRDDSHDHAIGGHRKKRAKVKNTSTLELIEGVGPKRRQTLLKYMGGLQPLMNASIEEIANVPGISHVLAEKIFHALKH</sequence>
<dbReference type="GO" id="GO:0009381">
    <property type="term" value="F:excinuclease ABC activity"/>
    <property type="evidence" value="ECO:0007669"/>
    <property type="project" value="UniProtKB-UniRule"/>
</dbReference>
<evidence type="ECO:0000256" key="2">
    <source>
        <dbReference type="ARBA" id="ARBA00022490"/>
    </source>
</evidence>
<dbReference type="InterPro" id="IPR004791">
    <property type="entry name" value="UvrC"/>
</dbReference>
<dbReference type="HAMAP" id="MF_00203">
    <property type="entry name" value="UvrC"/>
    <property type="match status" value="1"/>
</dbReference>
<evidence type="ECO:0000256" key="4">
    <source>
        <dbReference type="ARBA" id="ARBA00022769"/>
    </source>
</evidence>
<evidence type="ECO:0000256" key="11">
    <source>
        <dbReference type="ARBA" id="ARBA00067419"/>
    </source>
</evidence>
<evidence type="ECO:0000256" key="6">
    <source>
        <dbReference type="ARBA" id="ARBA00023204"/>
    </source>
</evidence>
<evidence type="ECO:0000256" key="5">
    <source>
        <dbReference type="ARBA" id="ARBA00022881"/>
    </source>
</evidence>
<comment type="similarity">
    <text evidence="9 13">Belongs to the UvrC family.</text>
</comment>
<feature type="domain" description="UVR" evidence="14">
    <location>
        <begin position="204"/>
        <end position="239"/>
    </location>
</feature>
<dbReference type="GO" id="GO:0003677">
    <property type="term" value="F:DNA binding"/>
    <property type="evidence" value="ECO:0007669"/>
    <property type="project" value="UniProtKB-UniRule"/>
</dbReference>
<feature type="domain" description="UvrC family homology region profile" evidence="16">
    <location>
        <begin position="254"/>
        <end position="479"/>
    </location>
</feature>
<evidence type="ECO:0000259" key="14">
    <source>
        <dbReference type="PROSITE" id="PS50151"/>
    </source>
</evidence>
<dbReference type="Gene3D" id="3.30.420.340">
    <property type="entry name" value="UvrC, RNAse H endonuclease domain"/>
    <property type="match status" value="1"/>
</dbReference>
<evidence type="ECO:0000256" key="12">
    <source>
        <dbReference type="ARBA" id="ARBA00077138"/>
    </source>
</evidence>
<dbReference type="Pfam" id="PF01541">
    <property type="entry name" value="GIY-YIG"/>
    <property type="match status" value="1"/>
</dbReference>
<feature type="domain" description="GIY-YIG" evidence="15">
    <location>
        <begin position="16"/>
        <end position="94"/>
    </location>
</feature>
<dbReference type="SUPFAM" id="SSF47781">
    <property type="entry name" value="RuvA domain 2-like"/>
    <property type="match status" value="1"/>
</dbReference>
<dbReference type="OrthoDB" id="9804933at2"/>
<dbReference type="Pfam" id="PF22920">
    <property type="entry name" value="UvrC_RNaseH"/>
    <property type="match status" value="1"/>
</dbReference>
<evidence type="ECO:0000256" key="7">
    <source>
        <dbReference type="ARBA" id="ARBA00023236"/>
    </source>
</evidence>
<comment type="subunit">
    <text evidence="10 13">Interacts with UvrB in an incision complex.</text>
</comment>
<gene>
    <name evidence="13 17" type="primary">uvrC</name>
    <name evidence="17" type="ORF">CLR69_02040</name>
</gene>
<dbReference type="InterPro" id="IPR010994">
    <property type="entry name" value="RuvA_2-like"/>
</dbReference>
<dbReference type="InterPro" id="IPR001943">
    <property type="entry name" value="UVR_dom"/>
</dbReference>
<dbReference type="FunFam" id="3.40.1440.10:FF:000001">
    <property type="entry name" value="UvrABC system protein C"/>
    <property type="match status" value="1"/>
</dbReference>
<dbReference type="RefSeq" id="WP_129711774.1">
    <property type="nucleotide sequence ID" value="NZ_JBEHFA010000006.1"/>
</dbReference>
<dbReference type="GO" id="GO:0005737">
    <property type="term" value="C:cytoplasm"/>
    <property type="evidence" value="ECO:0007669"/>
    <property type="project" value="UniProtKB-SubCell"/>
</dbReference>
<evidence type="ECO:0000313" key="17">
    <source>
        <dbReference type="EMBL" id="RYC43852.1"/>
    </source>
</evidence>
<evidence type="ECO:0000256" key="9">
    <source>
        <dbReference type="ARBA" id="ARBA00061531"/>
    </source>
</evidence>
<dbReference type="FunFam" id="1.10.150.20:FF:000005">
    <property type="entry name" value="UvrABC system protein C"/>
    <property type="match status" value="1"/>
</dbReference>
<evidence type="ECO:0000259" key="16">
    <source>
        <dbReference type="PROSITE" id="PS50165"/>
    </source>
</evidence>
<dbReference type="AlphaFoldDB" id="A0A9X8JI40"/>
<dbReference type="PROSITE" id="PS50164">
    <property type="entry name" value="GIY_YIG"/>
    <property type="match status" value="1"/>
</dbReference>
<dbReference type="SUPFAM" id="SSF46600">
    <property type="entry name" value="C-terminal UvrC-binding domain of UvrB"/>
    <property type="match status" value="1"/>
</dbReference>
<protein>
    <recommendedName>
        <fullName evidence="11 13">UvrABC system protein C</fullName>
        <shortName evidence="13">Protein UvrC</shortName>
    </recommendedName>
    <alternativeName>
        <fullName evidence="12 13">Excinuclease ABC subunit C</fullName>
    </alternativeName>
</protein>
<accession>A0A9X8JI40</accession>
<comment type="caution">
    <text evidence="17">The sequence shown here is derived from an EMBL/GenBank/DDBJ whole genome shotgun (WGS) entry which is preliminary data.</text>
</comment>
<dbReference type="Pfam" id="PF08459">
    <property type="entry name" value="UvrC_RNaseH_dom"/>
    <property type="match status" value="1"/>
</dbReference>
<evidence type="ECO:0000256" key="8">
    <source>
        <dbReference type="ARBA" id="ARBA00059452"/>
    </source>
</evidence>
<keyword evidence="2 13" id="KW-0963">Cytoplasm</keyword>
<dbReference type="NCBIfam" id="TIGR00194">
    <property type="entry name" value="uvrC"/>
    <property type="match status" value="1"/>
</dbReference>
<dbReference type="SMART" id="SM00278">
    <property type="entry name" value="HhH1"/>
    <property type="match status" value="2"/>
</dbReference>
<organism evidence="17 18">
    <name type="scientific">Pectobacterium zantedeschiae</name>
    <dbReference type="NCBI Taxonomy" id="2034769"/>
    <lineage>
        <taxon>Bacteria</taxon>
        <taxon>Pseudomonadati</taxon>
        <taxon>Pseudomonadota</taxon>
        <taxon>Gammaproteobacteria</taxon>
        <taxon>Enterobacterales</taxon>
        <taxon>Pectobacteriaceae</taxon>
        <taxon>Pectobacterium</taxon>
    </lineage>
</organism>
<dbReference type="InterPro" id="IPR036876">
    <property type="entry name" value="UVR_dom_sf"/>
</dbReference>
<dbReference type="GO" id="GO:0009380">
    <property type="term" value="C:excinuclease repair complex"/>
    <property type="evidence" value="ECO:0007669"/>
    <property type="project" value="InterPro"/>
</dbReference>
<evidence type="ECO:0000256" key="13">
    <source>
        <dbReference type="HAMAP-Rule" id="MF_00203"/>
    </source>
</evidence>
<evidence type="ECO:0000256" key="10">
    <source>
        <dbReference type="ARBA" id="ARBA00062841"/>
    </source>
</evidence>
<comment type="function">
    <text evidence="8 13">The UvrABC repair system catalyzes the recognition and processing of DNA lesions. UvrC both incises the 5' and 3' sides of the lesion. The N-terminal half is responsible for the 3' incision and the C-terminal half is responsible for the 5' incision.</text>
</comment>
<keyword evidence="4 13" id="KW-0228">DNA excision</keyword>
<keyword evidence="7 13" id="KW-0742">SOS response</keyword>
<keyword evidence="6 13" id="KW-0234">DNA repair</keyword>
<dbReference type="PROSITE" id="PS50151">
    <property type="entry name" value="UVR"/>
    <property type="match status" value="1"/>
</dbReference>
<dbReference type="SUPFAM" id="SSF82771">
    <property type="entry name" value="GIY-YIG endonuclease"/>
    <property type="match status" value="1"/>
</dbReference>
<dbReference type="Gene3D" id="4.10.860.10">
    <property type="entry name" value="UVR domain"/>
    <property type="match status" value="1"/>
</dbReference>
<dbReference type="EMBL" id="NWTM01000001">
    <property type="protein sequence ID" value="RYC43852.1"/>
    <property type="molecule type" value="Genomic_DNA"/>
</dbReference>
<evidence type="ECO:0000256" key="3">
    <source>
        <dbReference type="ARBA" id="ARBA00022763"/>
    </source>
</evidence>
<dbReference type="InterPro" id="IPR000305">
    <property type="entry name" value="GIY-YIG_endonuc"/>
</dbReference>
<name>A0A9X8JI40_9GAMM</name>
<dbReference type="PANTHER" id="PTHR30562">
    <property type="entry name" value="UVRC/OXIDOREDUCTASE"/>
    <property type="match status" value="1"/>
</dbReference>
<keyword evidence="18" id="KW-1185">Reference proteome</keyword>
<dbReference type="InterPro" id="IPR038476">
    <property type="entry name" value="UvrC_RNase_H_dom_sf"/>
</dbReference>
<dbReference type="InterPro" id="IPR003583">
    <property type="entry name" value="Hlx-hairpin-Hlx_DNA-bd_motif"/>
</dbReference>
<dbReference type="NCBIfam" id="NF001824">
    <property type="entry name" value="PRK00558.1-5"/>
    <property type="match status" value="1"/>
</dbReference>
<dbReference type="PANTHER" id="PTHR30562:SF1">
    <property type="entry name" value="UVRABC SYSTEM PROTEIN C"/>
    <property type="match status" value="1"/>
</dbReference>
<dbReference type="Pfam" id="PF02151">
    <property type="entry name" value="UVR"/>
    <property type="match status" value="1"/>
</dbReference>
<dbReference type="InterPro" id="IPR035901">
    <property type="entry name" value="GIY-YIG_endonuc_sf"/>
</dbReference>
<dbReference type="GO" id="GO:0006289">
    <property type="term" value="P:nucleotide-excision repair"/>
    <property type="evidence" value="ECO:0007669"/>
    <property type="project" value="UniProtKB-UniRule"/>
</dbReference>
<reference evidence="17 18" key="1">
    <citation type="journal article" date="2018" name="Syst. Appl. Microbiol.">
        <title>Pectobacterium zantedeschiae sp. nov. a new species of a soft rot pathogen isolated from Calla lily (Zantedeschia spp.).</title>
        <authorList>
            <person name="Waleron M."/>
            <person name="Misztak A."/>
            <person name="Waleron M."/>
            <person name="Franczuk M."/>
            <person name="Jonca J."/>
            <person name="Wielgomas B."/>
            <person name="Mikicinski A."/>
            <person name="Popovic T."/>
            <person name="Waleron K."/>
        </authorList>
    </citation>
    <scope>NUCLEOTIDE SEQUENCE [LARGE SCALE GENOMIC DNA]</scope>
    <source>
        <strain evidence="17 18">9M</strain>
    </source>
</reference>
<dbReference type="InterPro" id="IPR047296">
    <property type="entry name" value="GIY-YIG_UvrC_Cho"/>
</dbReference>
<evidence type="ECO:0000259" key="15">
    <source>
        <dbReference type="PROSITE" id="PS50164"/>
    </source>
</evidence>
<dbReference type="GO" id="GO:0009432">
    <property type="term" value="P:SOS response"/>
    <property type="evidence" value="ECO:0007669"/>
    <property type="project" value="UniProtKB-UniRule"/>
</dbReference>
<evidence type="ECO:0000313" key="18">
    <source>
        <dbReference type="Proteomes" id="UP001138460"/>
    </source>
</evidence>
<dbReference type="FunFam" id="4.10.860.10:FF:000002">
    <property type="entry name" value="UvrABC system protein C"/>
    <property type="match status" value="1"/>
</dbReference>
<dbReference type="Gene3D" id="1.10.150.20">
    <property type="entry name" value="5' to 3' exonuclease, C-terminal subdomain"/>
    <property type="match status" value="1"/>
</dbReference>
<keyword evidence="5 13" id="KW-0267">Excision nuclease</keyword>
<dbReference type="CDD" id="cd10434">
    <property type="entry name" value="GIY-YIG_UvrC_Cho"/>
    <property type="match status" value="1"/>
</dbReference>
<dbReference type="PROSITE" id="PS50165">
    <property type="entry name" value="UVRC"/>
    <property type="match status" value="1"/>
</dbReference>
<dbReference type="Pfam" id="PF14520">
    <property type="entry name" value="HHH_5"/>
    <property type="match status" value="1"/>
</dbReference>
<dbReference type="InterPro" id="IPR001162">
    <property type="entry name" value="UvrC_RNase_H_dom"/>
</dbReference>
<proteinExistence type="inferred from homology"/>
<dbReference type="FunFam" id="3.30.420.340:FF:000001">
    <property type="entry name" value="UvrABC system protein C"/>
    <property type="match status" value="1"/>
</dbReference>
<dbReference type="Proteomes" id="UP001138460">
    <property type="component" value="Unassembled WGS sequence"/>
</dbReference>
<dbReference type="SMART" id="SM00465">
    <property type="entry name" value="GIYc"/>
    <property type="match status" value="1"/>
</dbReference>
<dbReference type="InterPro" id="IPR050066">
    <property type="entry name" value="UvrABC_protein_C"/>
</dbReference>
<evidence type="ECO:0000256" key="1">
    <source>
        <dbReference type="ARBA" id="ARBA00004496"/>
    </source>
</evidence>